<feature type="domain" description="DUF6314" evidence="2">
    <location>
        <begin position="210"/>
        <end position="263"/>
    </location>
</feature>
<evidence type="ECO:0000313" key="3">
    <source>
        <dbReference type="EMBL" id="KAL1874101.1"/>
    </source>
</evidence>
<feature type="region of interest" description="Disordered" evidence="1">
    <location>
        <begin position="1"/>
        <end position="29"/>
    </location>
</feature>
<reference evidence="3 4" key="1">
    <citation type="journal article" date="2024" name="IMA Fungus">
        <title>IMA Genome - F19 : A genome assembly and annotation guide to empower mycologists, including annotated draft genome sequences of Ceratocystis pirilliformis, Diaporthe australafricana, Fusarium ophioides, Paecilomyces lecythidis, and Sporothrix stenoceras.</title>
        <authorList>
            <person name="Aylward J."/>
            <person name="Wilson A.M."/>
            <person name="Visagie C.M."/>
            <person name="Spraker J."/>
            <person name="Barnes I."/>
            <person name="Buitendag C."/>
            <person name="Ceriani C."/>
            <person name="Del Mar Angel L."/>
            <person name="du Plessis D."/>
            <person name="Fuchs T."/>
            <person name="Gasser K."/>
            <person name="Kramer D."/>
            <person name="Li W."/>
            <person name="Munsamy K."/>
            <person name="Piso A."/>
            <person name="Price J.L."/>
            <person name="Sonnekus B."/>
            <person name="Thomas C."/>
            <person name="van der Nest A."/>
            <person name="van Dijk A."/>
            <person name="van Heerden A."/>
            <person name="van Vuuren N."/>
            <person name="Yilmaz N."/>
            <person name="Duong T.A."/>
            <person name="van der Merwe N.A."/>
            <person name="Wingfield M.J."/>
            <person name="Wingfield B.D."/>
        </authorList>
    </citation>
    <scope>NUCLEOTIDE SEQUENCE [LARGE SCALE GENOMIC DNA]</scope>
    <source>
        <strain evidence="3 4">CMW 18167</strain>
    </source>
</reference>
<dbReference type="EMBL" id="JAVDPF010000020">
    <property type="protein sequence ID" value="KAL1874101.1"/>
    <property type="molecule type" value="Genomic_DNA"/>
</dbReference>
<proteinExistence type="predicted"/>
<feature type="compositionally biased region" description="Low complexity" evidence="1">
    <location>
        <begin position="20"/>
        <end position="29"/>
    </location>
</feature>
<evidence type="ECO:0000313" key="4">
    <source>
        <dbReference type="Proteomes" id="UP001583193"/>
    </source>
</evidence>
<name>A0ABR3XDR1_9EURO</name>
<organism evidence="3 4">
    <name type="scientific">Paecilomyces lecythidis</name>
    <dbReference type="NCBI Taxonomy" id="3004212"/>
    <lineage>
        <taxon>Eukaryota</taxon>
        <taxon>Fungi</taxon>
        <taxon>Dikarya</taxon>
        <taxon>Ascomycota</taxon>
        <taxon>Pezizomycotina</taxon>
        <taxon>Eurotiomycetes</taxon>
        <taxon>Eurotiomycetidae</taxon>
        <taxon>Eurotiales</taxon>
        <taxon>Thermoascaceae</taxon>
        <taxon>Paecilomyces</taxon>
    </lineage>
</organism>
<dbReference type="Proteomes" id="UP001583193">
    <property type="component" value="Unassembled WGS sequence"/>
</dbReference>
<gene>
    <name evidence="3" type="ORF">Plec18167_006035</name>
</gene>
<sequence length="266" mass="29078">MTASEISQQQQVPETDPDMLLSKSPASAPSPQLLSALFTSLARPSRPWRLTRTLRSDNPAEINGQLTGTATFTFLKRGSDPNANTSGPARDMLYREEGEMPSTVIRGMAGLRWTKKYIWRLREDGAGISVWFVKVGGVKSAQSQEEPEDEADYLFHEFEFSDSSASGASGASGSCALASTKEGQDKDTASILVTPPTPPLPSSSEISTTEVLTARGNHLCINDMYRTAYSFRIRPETGEVLSWASRHVVKGPKKDQDIVNLYTLDD</sequence>
<evidence type="ECO:0000256" key="1">
    <source>
        <dbReference type="SAM" id="MobiDB-lite"/>
    </source>
</evidence>
<accession>A0ABR3XDR1</accession>
<dbReference type="InterPro" id="IPR045632">
    <property type="entry name" value="DUF6314"/>
</dbReference>
<keyword evidence="4" id="KW-1185">Reference proteome</keyword>
<comment type="caution">
    <text evidence="3">The sequence shown here is derived from an EMBL/GenBank/DDBJ whole genome shotgun (WGS) entry which is preliminary data.</text>
</comment>
<evidence type="ECO:0000259" key="2">
    <source>
        <dbReference type="Pfam" id="PF19834"/>
    </source>
</evidence>
<protein>
    <recommendedName>
        <fullName evidence="2">DUF6314 domain-containing protein</fullName>
    </recommendedName>
</protein>
<dbReference type="Pfam" id="PF19834">
    <property type="entry name" value="DUF6314"/>
    <property type="match status" value="2"/>
</dbReference>
<feature type="compositionally biased region" description="Polar residues" evidence="1">
    <location>
        <begin position="1"/>
        <end position="13"/>
    </location>
</feature>
<feature type="domain" description="DUF6314" evidence="2">
    <location>
        <begin position="48"/>
        <end position="170"/>
    </location>
</feature>